<feature type="transmembrane region" description="Helical" evidence="10">
    <location>
        <begin position="56"/>
        <end position="80"/>
    </location>
</feature>
<comment type="subcellular location">
    <subcellularLocation>
        <location evidence="1">Cell membrane</location>
        <topology evidence="1">Multi-pass membrane protein</topology>
    </subcellularLocation>
</comment>
<evidence type="ECO:0000256" key="7">
    <source>
        <dbReference type="ARBA" id="ARBA00022989"/>
    </source>
</evidence>
<name>A0ABT4CLK5_9CLOT</name>
<dbReference type="PANTHER" id="PTHR43823:SF4">
    <property type="entry name" value="SPORULATION PROTEIN YKVU"/>
    <property type="match status" value="1"/>
</dbReference>
<feature type="transmembrane region" description="Helical" evidence="10">
    <location>
        <begin position="165"/>
        <end position="186"/>
    </location>
</feature>
<feature type="transmembrane region" description="Helical" evidence="10">
    <location>
        <begin position="92"/>
        <end position="116"/>
    </location>
</feature>
<sequence length="449" mass="49727">MKKDLDLKNDSISKLFLTYLIPAVIGMLIMSLHVVIDGIFVGRGVGSDALAAVNIVVPLYSLFAAIGLLIGLGGATVASIKFGEGKNEESSSIFTQAVLLAAIISITITVFSELNIEKLSYILGANDKILPYVKDYMGVLLYFGPVYVLADTLDCFARNDRAPKLSMYAMVIGAIINCCLDYIFIFKFHWGVSGAALATGAGNILSIIMLLMHFVLKKGNLKFIKTRIVLNDVIRIFRNGFPNFLSEMSAAVVTLIYNLVFMKMLGEIGVSAYSIINYIHILMLMVFIGISQAMQPIISYNYGAKKYERVRKSFKLAVSVSVIFGICFFTSGILFGKNIVKLFNNNNMELIMLATTGMKIYFVSYLFMGVNIVTISYFQAIEKAKFSTIITLCRGLIFSIAGLFILPKIFNINGIWLTAPAAELLTIFVGYFLLEIYKREIKNLEVNIQ</sequence>
<feature type="transmembrane region" description="Helical" evidence="10">
    <location>
        <begin position="272"/>
        <end position="293"/>
    </location>
</feature>
<feature type="transmembrane region" description="Helical" evidence="10">
    <location>
        <begin position="314"/>
        <end position="340"/>
    </location>
</feature>
<evidence type="ECO:0000256" key="9">
    <source>
        <dbReference type="ARBA" id="ARBA00023251"/>
    </source>
</evidence>
<feature type="transmembrane region" description="Helical" evidence="10">
    <location>
        <begin position="415"/>
        <end position="434"/>
    </location>
</feature>
<accession>A0ABT4CLK5</accession>
<evidence type="ECO:0000313" key="12">
    <source>
        <dbReference type="Proteomes" id="UP001079657"/>
    </source>
</evidence>
<dbReference type="InterPro" id="IPR045070">
    <property type="entry name" value="MATE_MepA-like"/>
</dbReference>
<evidence type="ECO:0000256" key="5">
    <source>
        <dbReference type="ARBA" id="ARBA00022475"/>
    </source>
</evidence>
<organism evidence="11 12">
    <name type="scientific">Clostridium ganghwense</name>
    <dbReference type="NCBI Taxonomy" id="312089"/>
    <lineage>
        <taxon>Bacteria</taxon>
        <taxon>Bacillati</taxon>
        <taxon>Bacillota</taxon>
        <taxon>Clostridia</taxon>
        <taxon>Eubacteriales</taxon>
        <taxon>Clostridiaceae</taxon>
        <taxon>Clostridium</taxon>
    </lineage>
</organism>
<dbReference type="InterPro" id="IPR048279">
    <property type="entry name" value="MdtK-like"/>
</dbReference>
<proteinExistence type="inferred from homology"/>
<evidence type="ECO:0000256" key="3">
    <source>
        <dbReference type="ARBA" id="ARBA00022106"/>
    </source>
</evidence>
<dbReference type="CDD" id="cd13143">
    <property type="entry name" value="MATE_MepA_like"/>
    <property type="match status" value="1"/>
</dbReference>
<reference evidence="11" key="1">
    <citation type="submission" date="2022-12" db="EMBL/GenBank/DDBJ databases">
        <authorList>
            <person name="Wang J."/>
        </authorList>
    </citation>
    <scope>NUCLEOTIDE SEQUENCE</scope>
    <source>
        <strain evidence="11">HY-42-06</strain>
    </source>
</reference>
<feature type="transmembrane region" description="Helical" evidence="10">
    <location>
        <begin position="192"/>
        <end position="216"/>
    </location>
</feature>
<dbReference type="PANTHER" id="PTHR43823">
    <property type="entry name" value="SPORULATION PROTEIN YKVU"/>
    <property type="match status" value="1"/>
</dbReference>
<evidence type="ECO:0000256" key="6">
    <source>
        <dbReference type="ARBA" id="ARBA00022692"/>
    </source>
</evidence>
<keyword evidence="12" id="KW-1185">Reference proteome</keyword>
<keyword evidence="9" id="KW-0046">Antibiotic resistance</keyword>
<keyword evidence="7 10" id="KW-1133">Transmembrane helix</keyword>
<keyword evidence="6 10" id="KW-0812">Transmembrane</keyword>
<feature type="transmembrane region" description="Helical" evidence="10">
    <location>
        <begin position="236"/>
        <end position="260"/>
    </location>
</feature>
<comment type="caution">
    <text evidence="11">The sequence shown here is derived from an EMBL/GenBank/DDBJ whole genome shotgun (WGS) entry which is preliminary data.</text>
</comment>
<evidence type="ECO:0000256" key="8">
    <source>
        <dbReference type="ARBA" id="ARBA00023136"/>
    </source>
</evidence>
<keyword evidence="8 10" id="KW-0472">Membrane</keyword>
<keyword evidence="5" id="KW-1003">Cell membrane</keyword>
<feature type="transmembrane region" description="Helical" evidence="10">
    <location>
        <begin position="390"/>
        <end position="409"/>
    </location>
</feature>
<protein>
    <recommendedName>
        <fullName evidence="3">Multidrug export protein MepA</fullName>
    </recommendedName>
</protein>
<dbReference type="NCBIfam" id="TIGR00797">
    <property type="entry name" value="matE"/>
    <property type="match status" value="1"/>
</dbReference>
<comment type="similarity">
    <text evidence="2">Belongs to the multi antimicrobial extrusion (MATE) (TC 2.A.66.1) family. MepA subfamily.</text>
</comment>
<evidence type="ECO:0000256" key="2">
    <source>
        <dbReference type="ARBA" id="ARBA00008417"/>
    </source>
</evidence>
<feature type="transmembrane region" description="Helical" evidence="10">
    <location>
        <begin position="360"/>
        <end position="378"/>
    </location>
</feature>
<gene>
    <name evidence="11" type="ORF">OXH55_04735</name>
</gene>
<evidence type="ECO:0000256" key="4">
    <source>
        <dbReference type="ARBA" id="ARBA00022448"/>
    </source>
</evidence>
<dbReference type="Pfam" id="PF01554">
    <property type="entry name" value="MatE"/>
    <property type="match status" value="2"/>
</dbReference>
<feature type="transmembrane region" description="Helical" evidence="10">
    <location>
        <begin position="12"/>
        <end position="36"/>
    </location>
</feature>
<dbReference type="InterPro" id="IPR002528">
    <property type="entry name" value="MATE_fam"/>
</dbReference>
<keyword evidence="4" id="KW-0813">Transport</keyword>
<evidence type="ECO:0000256" key="1">
    <source>
        <dbReference type="ARBA" id="ARBA00004651"/>
    </source>
</evidence>
<dbReference type="InterPro" id="IPR051327">
    <property type="entry name" value="MATE_MepA_subfamily"/>
</dbReference>
<dbReference type="Proteomes" id="UP001079657">
    <property type="component" value="Unassembled WGS sequence"/>
</dbReference>
<dbReference type="EMBL" id="JAPQES010000001">
    <property type="protein sequence ID" value="MCY6369930.1"/>
    <property type="molecule type" value="Genomic_DNA"/>
</dbReference>
<dbReference type="PIRSF" id="PIRSF006603">
    <property type="entry name" value="DinF"/>
    <property type="match status" value="1"/>
</dbReference>
<evidence type="ECO:0000313" key="11">
    <source>
        <dbReference type="EMBL" id="MCY6369930.1"/>
    </source>
</evidence>
<evidence type="ECO:0000256" key="10">
    <source>
        <dbReference type="SAM" id="Phobius"/>
    </source>
</evidence>
<dbReference type="RefSeq" id="WP_268048364.1">
    <property type="nucleotide sequence ID" value="NZ_JAPQES010000001.1"/>
</dbReference>